<dbReference type="Proteomes" id="UP001221898">
    <property type="component" value="Unassembled WGS sequence"/>
</dbReference>
<name>A0AAD7SM16_9TELE</name>
<keyword evidence="3" id="KW-1185">Reference proteome</keyword>
<evidence type="ECO:0000256" key="1">
    <source>
        <dbReference type="SAM" id="MobiDB-lite"/>
    </source>
</evidence>
<sequence length="77" mass="8462">MASSTDGNNVSASPQENEADSVRNESSQLLEVLDGRLDELREKTELCDAILRDLVDLVDLAKKLHDKVESTKQGPSH</sequence>
<accession>A0AAD7SM16</accession>
<feature type="compositionally biased region" description="Polar residues" evidence="1">
    <location>
        <begin position="1"/>
        <end position="16"/>
    </location>
</feature>
<gene>
    <name evidence="2" type="ORF">AAFF_G00330160</name>
</gene>
<proteinExistence type="predicted"/>
<evidence type="ECO:0000313" key="3">
    <source>
        <dbReference type="Proteomes" id="UP001221898"/>
    </source>
</evidence>
<feature type="region of interest" description="Disordered" evidence="1">
    <location>
        <begin position="1"/>
        <end position="26"/>
    </location>
</feature>
<protein>
    <submittedName>
        <fullName evidence="2">Uncharacterized protein</fullName>
    </submittedName>
</protein>
<organism evidence="2 3">
    <name type="scientific">Aldrovandia affinis</name>
    <dbReference type="NCBI Taxonomy" id="143900"/>
    <lineage>
        <taxon>Eukaryota</taxon>
        <taxon>Metazoa</taxon>
        <taxon>Chordata</taxon>
        <taxon>Craniata</taxon>
        <taxon>Vertebrata</taxon>
        <taxon>Euteleostomi</taxon>
        <taxon>Actinopterygii</taxon>
        <taxon>Neopterygii</taxon>
        <taxon>Teleostei</taxon>
        <taxon>Notacanthiformes</taxon>
        <taxon>Halosauridae</taxon>
        <taxon>Aldrovandia</taxon>
    </lineage>
</organism>
<comment type="caution">
    <text evidence="2">The sequence shown here is derived from an EMBL/GenBank/DDBJ whole genome shotgun (WGS) entry which is preliminary data.</text>
</comment>
<reference evidence="2" key="1">
    <citation type="journal article" date="2023" name="Science">
        <title>Genome structures resolve the early diversification of teleost fishes.</title>
        <authorList>
            <person name="Parey E."/>
            <person name="Louis A."/>
            <person name="Montfort J."/>
            <person name="Bouchez O."/>
            <person name="Roques C."/>
            <person name="Iampietro C."/>
            <person name="Lluch J."/>
            <person name="Castinel A."/>
            <person name="Donnadieu C."/>
            <person name="Desvignes T."/>
            <person name="Floi Bucao C."/>
            <person name="Jouanno E."/>
            <person name="Wen M."/>
            <person name="Mejri S."/>
            <person name="Dirks R."/>
            <person name="Jansen H."/>
            <person name="Henkel C."/>
            <person name="Chen W.J."/>
            <person name="Zahm M."/>
            <person name="Cabau C."/>
            <person name="Klopp C."/>
            <person name="Thompson A.W."/>
            <person name="Robinson-Rechavi M."/>
            <person name="Braasch I."/>
            <person name="Lecointre G."/>
            <person name="Bobe J."/>
            <person name="Postlethwait J.H."/>
            <person name="Berthelot C."/>
            <person name="Roest Crollius H."/>
            <person name="Guiguen Y."/>
        </authorList>
    </citation>
    <scope>NUCLEOTIDE SEQUENCE</scope>
    <source>
        <strain evidence="2">NC1722</strain>
    </source>
</reference>
<dbReference type="EMBL" id="JAINUG010000050">
    <property type="protein sequence ID" value="KAJ8405095.1"/>
    <property type="molecule type" value="Genomic_DNA"/>
</dbReference>
<evidence type="ECO:0000313" key="2">
    <source>
        <dbReference type="EMBL" id="KAJ8405095.1"/>
    </source>
</evidence>
<dbReference type="AlphaFoldDB" id="A0AAD7SM16"/>